<reference evidence="2" key="1">
    <citation type="submission" date="2020-12" db="EMBL/GenBank/DDBJ databases">
        <title>Sanguibacter suaedae sp. nov., isolated from Suaeda aralocaspica.</title>
        <authorList>
            <person name="Ma Q."/>
        </authorList>
    </citation>
    <scope>NUCLEOTIDE SEQUENCE</scope>
    <source>
        <strain evidence="2">YZGR15</strain>
    </source>
</reference>
<dbReference type="RefSeq" id="WP_198732095.1">
    <property type="nucleotide sequence ID" value="NZ_JAEINH010000001.1"/>
</dbReference>
<sequence>MTTNSVGTGSYPVPPVPVTRNTRDADADAVEPDPEEATTGEVAEERDVVANLDDPEVAAAIEDLRPDAK</sequence>
<dbReference type="AlphaFoldDB" id="A0A934I0W6"/>
<organism evidence="2 3">
    <name type="scientific">Sanguibacter suaedae</name>
    <dbReference type="NCBI Taxonomy" id="2795737"/>
    <lineage>
        <taxon>Bacteria</taxon>
        <taxon>Bacillati</taxon>
        <taxon>Actinomycetota</taxon>
        <taxon>Actinomycetes</taxon>
        <taxon>Micrococcales</taxon>
        <taxon>Sanguibacteraceae</taxon>
        <taxon>Sanguibacter</taxon>
    </lineage>
</organism>
<protein>
    <submittedName>
        <fullName evidence="2">Uncharacterized protein</fullName>
    </submittedName>
</protein>
<proteinExistence type="predicted"/>
<evidence type="ECO:0000256" key="1">
    <source>
        <dbReference type="SAM" id="MobiDB-lite"/>
    </source>
</evidence>
<dbReference type="EMBL" id="JAEINH010000001">
    <property type="protein sequence ID" value="MBI9113524.1"/>
    <property type="molecule type" value="Genomic_DNA"/>
</dbReference>
<comment type="caution">
    <text evidence="2">The sequence shown here is derived from an EMBL/GenBank/DDBJ whole genome shotgun (WGS) entry which is preliminary data.</text>
</comment>
<accession>A0A934I0W6</accession>
<keyword evidence="3" id="KW-1185">Reference proteome</keyword>
<evidence type="ECO:0000313" key="2">
    <source>
        <dbReference type="EMBL" id="MBI9113524.1"/>
    </source>
</evidence>
<feature type="region of interest" description="Disordered" evidence="1">
    <location>
        <begin position="1"/>
        <end position="48"/>
    </location>
</feature>
<gene>
    <name evidence="2" type="ORF">JAV76_00670</name>
</gene>
<evidence type="ECO:0000313" key="3">
    <source>
        <dbReference type="Proteomes" id="UP000602087"/>
    </source>
</evidence>
<dbReference type="Proteomes" id="UP000602087">
    <property type="component" value="Unassembled WGS sequence"/>
</dbReference>
<feature type="compositionally biased region" description="Acidic residues" evidence="1">
    <location>
        <begin position="27"/>
        <end position="42"/>
    </location>
</feature>
<name>A0A934I0W6_9MICO</name>